<evidence type="ECO:0000256" key="5">
    <source>
        <dbReference type="ARBA" id="ARBA00022475"/>
    </source>
</evidence>
<name>A0A017HHN2_9RHOB</name>
<organism evidence="13 14">
    <name type="scientific">Limimaricola hongkongensis DSM 17492</name>
    <dbReference type="NCBI Taxonomy" id="1122180"/>
    <lineage>
        <taxon>Bacteria</taxon>
        <taxon>Pseudomonadati</taxon>
        <taxon>Pseudomonadota</taxon>
        <taxon>Alphaproteobacteria</taxon>
        <taxon>Rhodobacterales</taxon>
        <taxon>Paracoccaceae</taxon>
        <taxon>Limimaricola</taxon>
    </lineage>
</organism>
<evidence type="ECO:0000256" key="2">
    <source>
        <dbReference type="ARBA" id="ARBA00004417"/>
    </source>
</evidence>
<keyword evidence="10" id="KW-0975">Bacterial flagellum</keyword>
<dbReference type="InterPro" id="IPR036429">
    <property type="entry name" value="SpoA-like_sf"/>
</dbReference>
<dbReference type="GO" id="GO:0071978">
    <property type="term" value="P:bacterial-type flagellum-dependent swarming motility"/>
    <property type="evidence" value="ECO:0007669"/>
    <property type="project" value="TreeGrafter"/>
</dbReference>
<evidence type="ECO:0000256" key="4">
    <source>
        <dbReference type="ARBA" id="ARBA00021898"/>
    </source>
</evidence>
<accession>A0A017HHN2</accession>
<dbReference type="GO" id="GO:0005886">
    <property type="term" value="C:plasma membrane"/>
    <property type="evidence" value="ECO:0007669"/>
    <property type="project" value="UniProtKB-SubCell"/>
</dbReference>
<keyword evidence="13" id="KW-0282">Flagellum</keyword>
<dbReference type="STRING" id="1122180.Lokhon_00201"/>
<keyword evidence="9" id="KW-0472">Membrane</keyword>
<evidence type="ECO:0000256" key="8">
    <source>
        <dbReference type="ARBA" id="ARBA00022779"/>
    </source>
</evidence>
<gene>
    <name evidence="13" type="ORF">Lokhon_00201</name>
</gene>
<evidence type="ECO:0000256" key="7">
    <source>
        <dbReference type="ARBA" id="ARBA00022519"/>
    </source>
</evidence>
<dbReference type="GO" id="GO:0050918">
    <property type="term" value="P:positive chemotaxis"/>
    <property type="evidence" value="ECO:0007669"/>
    <property type="project" value="TreeGrafter"/>
</dbReference>
<comment type="caution">
    <text evidence="13">The sequence shown here is derived from an EMBL/GenBank/DDBJ whole genome shotgun (WGS) entry which is preliminary data.</text>
</comment>
<dbReference type="EMBL" id="APGJ01000001">
    <property type="protein sequence ID" value="EYD73648.1"/>
    <property type="molecule type" value="Genomic_DNA"/>
</dbReference>
<evidence type="ECO:0000256" key="6">
    <source>
        <dbReference type="ARBA" id="ARBA00022500"/>
    </source>
</evidence>
<dbReference type="eggNOG" id="COG1868">
    <property type="taxonomic scope" value="Bacteria"/>
</dbReference>
<dbReference type="Pfam" id="PF02154">
    <property type="entry name" value="FliM"/>
    <property type="match status" value="1"/>
</dbReference>
<dbReference type="Gene3D" id="3.40.1550.10">
    <property type="entry name" value="CheC-like"/>
    <property type="match status" value="1"/>
</dbReference>
<sequence length="317" mass="34474">MNQRTLRQPEGGLTAGSIEEQIIQMASLSYERLPLLESIFERYALTLGSAFKSFVAMPCEVTLLSFEYLPCGPALEAIGAPALTAVARADPWDARIALAVSPELLFSTLEIMLGGRNGDSRAWSPRSFTAIERRFCQKLAEMVFDELEPGFEPVGGVRFRFDHLENIPSNAVIAPPATPAVRIRLQVGLEGRGGTLDFVIPDNALESIRPLLSQSFPGGDIGGDSGWREALGRSISGSEARLTAVLHEVRLGLREVLDWAPGQVIDLGIDMEHEATVSCNGRALFRAAMGRRKNGAVALRVTEELGDEKERDDGRAD</sequence>
<keyword evidence="13" id="KW-0966">Cell projection</keyword>
<evidence type="ECO:0000256" key="3">
    <source>
        <dbReference type="ARBA" id="ARBA00011049"/>
    </source>
</evidence>
<evidence type="ECO:0000313" key="13">
    <source>
        <dbReference type="EMBL" id="EYD73648.1"/>
    </source>
</evidence>
<protein>
    <recommendedName>
        <fullName evidence="4">Flagellar motor switch protein FliM</fullName>
    </recommendedName>
</protein>
<reference evidence="13 14" key="1">
    <citation type="submission" date="2013-03" db="EMBL/GenBank/DDBJ databases">
        <authorList>
            <person name="Fiebig A."/>
            <person name="Goeker M."/>
            <person name="Klenk H.-P.P."/>
        </authorList>
    </citation>
    <scope>NUCLEOTIDE SEQUENCE [LARGE SCALE GENOMIC DNA]</scope>
    <source>
        <strain evidence="13 14">DSM 17492</strain>
    </source>
</reference>
<proteinExistence type="inferred from homology"/>
<dbReference type="GO" id="GO:0003774">
    <property type="term" value="F:cytoskeletal motor activity"/>
    <property type="evidence" value="ECO:0007669"/>
    <property type="project" value="InterPro"/>
</dbReference>
<evidence type="ECO:0000259" key="12">
    <source>
        <dbReference type="Pfam" id="PF01052"/>
    </source>
</evidence>
<comment type="similarity">
    <text evidence="3">Belongs to the FliM family.</text>
</comment>
<evidence type="ECO:0000313" key="14">
    <source>
        <dbReference type="Proteomes" id="UP000025047"/>
    </source>
</evidence>
<keyword evidence="7" id="KW-0997">Cell inner membrane</keyword>
<dbReference type="HOGENOM" id="CLU_052646_2_0_5"/>
<evidence type="ECO:0000256" key="9">
    <source>
        <dbReference type="ARBA" id="ARBA00023136"/>
    </source>
</evidence>
<dbReference type="RefSeq" id="WP_017929974.1">
    <property type="nucleotide sequence ID" value="NZ_KB823007.1"/>
</dbReference>
<dbReference type="PATRIC" id="fig|1122180.6.peg.206"/>
<dbReference type="PANTHER" id="PTHR30034:SF3">
    <property type="entry name" value="FLAGELLAR MOTOR SWITCH PROTEIN FLIM"/>
    <property type="match status" value="1"/>
</dbReference>
<keyword evidence="14" id="KW-1185">Reference proteome</keyword>
<keyword evidence="6" id="KW-0145">Chemotaxis</keyword>
<feature type="domain" description="Flagellar motor switch protein FliN-like C-terminal" evidence="12">
    <location>
        <begin position="235"/>
        <end position="304"/>
    </location>
</feature>
<dbReference type="InterPro" id="IPR028976">
    <property type="entry name" value="CheC-like_sf"/>
</dbReference>
<dbReference type="InterPro" id="IPR001543">
    <property type="entry name" value="FliN-like_C"/>
</dbReference>
<dbReference type="Pfam" id="PF01052">
    <property type="entry name" value="FliMN_C"/>
    <property type="match status" value="1"/>
</dbReference>
<evidence type="ECO:0000256" key="1">
    <source>
        <dbReference type="ARBA" id="ARBA00004117"/>
    </source>
</evidence>
<dbReference type="PANTHER" id="PTHR30034">
    <property type="entry name" value="FLAGELLAR MOTOR SWITCH PROTEIN FLIM"/>
    <property type="match status" value="1"/>
</dbReference>
<evidence type="ECO:0000256" key="10">
    <source>
        <dbReference type="ARBA" id="ARBA00023143"/>
    </source>
</evidence>
<dbReference type="SUPFAM" id="SSF101801">
    <property type="entry name" value="Surface presentation of antigens (SPOA)"/>
    <property type="match status" value="1"/>
</dbReference>
<dbReference type="CDD" id="cd17908">
    <property type="entry name" value="FliM"/>
    <property type="match status" value="1"/>
</dbReference>
<evidence type="ECO:0000256" key="11">
    <source>
        <dbReference type="ARBA" id="ARBA00025044"/>
    </source>
</evidence>
<comment type="subcellular location">
    <subcellularLocation>
        <location evidence="1">Bacterial flagellum basal body</location>
    </subcellularLocation>
    <subcellularLocation>
        <location evidence="2">Cell inner membrane</location>
        <topology evidence="2">Peripheral membrane protein</topology>
    </subcellularLocation>
</comment>
<comment type="function">
    <text evidence="11">FliM is one of three proteins (FliG, FliN, FliM) that forms the rotor-mounted switch complex (C ring), located at the base of the basal body. This complex interacts with the CheY and CheZ chemotaxis proteins, in addition to contacting components of the motor that determine the direction of flagellar rotation.</text>
</comment>
<dbReference type="Gene3D" id="2.30.330.10">
    <property type="entry name" value="SpoA-like"/>
    <property type="match status" value="1"/>
</dbReference>
<dbReference type="OrthoDB" id="9806941at2"/>
<dbReference type="Proteomes" id="UP000025047">
    <property type="component" value="Unassembled WGS sequence"/>
</dbReference>
<keyword evidence="8" id="KW-0283">Flagellar rotation</keyword>
<dbReference type="AlphaFoldDB" id="A0A017HHN2"/>
<keyword evidence="5" id="KW-1003">Cell membrane</keyword>
<keyword evidence="13" id="KW-0969">Cilium</keyword>
<dbReference type="GO" id="GO:0009425">
    <property type="term" value="C:bacterial-type flagellum basal body"/>
    <property type="evidence" value="ECO:0007669"/>
    <property type="project" value="UniProtKB-SubCell"/>
</dbReference>
<dbReference type="InterPro" id="IPR001689">
    <property type="entry name" value="Flag_FliM"/>
</dbReference>